<accession>A0A6A6XHQ3</accession>
<feature type="domain" description="Fe2OG dioxygenase" evidence="3">
    <location>
        <begin position="151"/>
        <end position="265"/>
    </location>
</feature>
<keyword evidence="2" id="KW-0479">Metal-binding</keyword>
<dbReference type="Pfam" id="PF03171">
    <property type="entry name" value="2OG-FeII_Oxy"/>
    <property type="match status" value="1"/>
</dbReference>
<reference evidence="4" key="1">
    <citation type="journal article" date="2020" name="Stud. Mycol.">
        <title>101 Dothideomycetes genomes: a test case for predicting lifestyles and emergence of pathogens.</title>
        <authorList>
            <person name="Haridas S."/>
            <person name="Albert R."/>
            <person name="Binder M."/>
            <person name="Bloem J."/>
            <person name="Labutti K."/>
            <person name="Salamov A."/>
            <person name="Andreopoulos B."/>
            <person name="Baker S."/>
            <person name="Barry K."/>
            <person name="Bills G."/>
            <person name="Bluhm B."/>
            <person name="Cannon C."/>
            <person name="Castanera R."/>
            <person name="Culley D."/>
            <person name="Daum C."/>
            <person name="Ezra D."/>
            <person name="Gonzalez J."/>
            <person name="Henrissat B."/>
            <person name="Kuo A."/>
            <person name="Liang C."/>
            <person name="Lipzen A."/>
            <person name="Lutzoni F."/>
            <person name="Magnuson J."/>
            <person name="Mondo S."/>
            <person name="Nolan M."/>
            <person name="Ohm R."/>
            <person name="Pangilinan J."/>
            <person name="Park H.-J."/>
            <person name="Ramirez L."/>
            <person name="Alfaro M."/>
            <person name="Sun H."/>
            <person name="Tritt A."/>
            <person name="Yoshinaga Y."/>
            <person name="Zwiers L.-H."/>
            <person name="Turgeon B."/>
            <person name="Goodwin S."/>
            <person name="Spatafora J."/>
            <person name="Crous P."/>
            <person name="Grigoriev I."/>
        </authorList>
    </citation>
    <scope>NUCLEOTIDE SEQUENCE</scope>
    <source>
        <strain evidence="4">CBS 109.77</strain>
    </source>
</reference>
<keyword evidence="2" id="KW-0560">Oxidoreductase</keyword>
<dbReference type="SUPFAM" id="SSF51197">
    <property type="entry name" value="Clavaminate synthase-like"/>
    <property type="match status" value="1"/>
</dbReference>
<dbReference type="GO" id="GO:0044283">
    <property type="term" value="P:small molecule biosynthetic process"/>
    <property type="evidence" value="ECO:0007669"/>
    <property type="project" value="UniProtKB-ARBA"/>
</dbReference>
<dbReference type="InterPro" id="IPR026992">
    <property type="entry name" value="DIOX_N"/>
</dbReference>
<protein>
    <submittedName>
        <fullName evidence="4">Clavaminate synthase-like protein</fullName>
    </submittedName>
</protein>
<dbReference type="InterPro" id="IPR044861">
    <property type="entry name" value="IPNS-like_FE2OG_OXY"/>
</dbReference>
<evidence type="ECO:0000313" key="5">
    <source>
        <dbReference type="Proteomes" id="UP000799757"/>
    </source>
</evidence>
<sequence>MDGFTTSGFLYLTNSGLSPADAYKWSEKFFALPLEEKTKHPNSNSAANRGYSGMGLEKVSNADLEDGKDAVEKLRAMLPDLKESLEIGSDAGPRYPEKPWKNHYPDTALPGFGEAMGVFYRACDDLHHQLLSALAEGLGLEKDWFKTYVTEGDHVLRLLHYPSVPKAVLEKEGAVRAGSHTDYGTVTLLFQDMSGGLQVKTPEGEWWDVKPVEGAIVINAGDMLQIWTNDMIKSTHHRVVSPPNAITQEDGNYSARYSIAYFAHPDHERIINAIENCVSEARPKKYGPIKPGEWMVKRLAATY</sequence>
<keyword evidence="5" id="KW-1185">Reference proteome</keyword>
<dbReference type="OrthoDB" id="288590at2759"/>
<dbReference type="PANTHER" id="PTHR47990">
    <property type="entry name" value="2-OXOGLUTARATE (2OG) AND FE(II)-DEPENDENT OXYGENASE SUPERFAMILY PROTEIN-RELATED"/>
    <property type="match status" value="1"/>
</dbReference>
<dbReference type="InterPro" id="IPR050231">
    <property type="entry name" value="Iron_ascorbate_oxido_reductase"/>
</dbReference>
<comment type="similarity">
    <text evidence="1 2">Belongs to the iron/ascorbate-dependent oxidoreductase family.</text>
</comment>
<evidence type="ECO:0000256" key="1">
    <source>
        <dbReference type="ARBA" id="ARBA00008056"/>
    </source>
</evidence>
<dbReference type="PROSITE" id="PS51471">
    <property type="entry name" value="FE2OG_OXY"/>
    <property type="match status" value="1"/>
</dbReference>
<dbReference type="AlphaFoldDB" id="A0A6A6XHQ3"/>
<dbReference type="InterPro" id="IPR005123">
    <property type="entry name" value="Oxoglu/Fe-dep_dioxygenase_dom"/>
</dbReference>
<dbReference type="GO" id="GO:0046872">
    <property type="term" value="F:metal ion binding"/>
    <property type="evidence" value="ECO:0007669"/>
    <property type="project" value="UniProtKB-KW"/>
</dbReference>
<organism evidence="4 5">
    <name type="scientific">Melanomma pulvis-pyrius CBS 109.77</name>
    <dbReference type="NCBI Taxonomy" id="1314802"/>
    <lineage>
        <taxon>Eukaryota</taxon>
        <taxon>Fungi</taxon>
        <taxon>Dikarya</taxon>
        <taxon>Ascomycota</taxon>
        <taxon>Pezizomycotina</taxon>
        <taxon>Dothideomycetes</taxon>
        <taxon>Pleosporomycetidae</taxon>
        <taxon>Pleosporales</taxon>
        <taxon>Melanommataceae</taxon>
        <taxon>Melanomma</taxon>
    </lineage>
</organism>
<dbReference type="EMBL" id="MU001843">
    <property type="protein sequence ID" value="KAF2795989.1"/>
    <property type="molecule type" value="Genomic_DNA"/>
</dbReference>
<dbReference type="InterPro" id="IPR027443">
    <property type="entry name" value="IPNS-like_sf"/>
</dbReference>
<evidence type="ECO:0000256" key="2">
    <source>
        <dbReference type="RuleBase" id="RU003682"/>
    </source>
</evidence>
<dbReference type="Pfam" id="PF14226">
    <property type="entry name" value="DIOX_N"/>
    <property type="match status" value="1"/>
</dbReference>
<evidence type="ECO:0000313" key="4">
    <source>
        <dbReference type="EMBL" id="KAF2795989.1"/>
    </source>
</evidence>
<proteinExistence type="inferred from homology"/>
<gene>
    <name evidence="4" type="ORF">K505DRAFT_323696</name>
</gene>
<dbReference type="GO" id="GO:0016491">
    <property type="term" value="F:oxidoreductase activity"/>
    <property type="evidence" value="ECO:0007669"/>
    <property type="project" value="UniProtKB-KW"/>
</dbReference>
<name>A0A6A6XHQ3_9PLEO</name>
<dbReference type="Gene3D" id="2.60.120.330">
    <property type="entry name" value="B-lactam Antibiotic, Isopenicillin N Synthase, Chain"/>
    <property type="match status" value="1"/>
</dbReference>
<evidence type="ECO:0000259" key="3">
    <source>
        <dbReference type="PROSITE" id="PS51471"/>
    </source>
</evidence>
<keyword evidence="2" id="KW-0408">Iron</keyword>
<dbReference type="Proteomes" id="UP000799757">
    <property type="component" value="Unassembled WGS sequence"/>
</dbReference>